<reference evidence="3" key="1">
    <citation type="submission" date="2020-02" db="EMBL/GenBank/DDBJ databases">
        <authorList>
            <person name="Meier V. D."/>
        </authorList>
    </citation>
    <scope>NUCLEOTIDE SEQUENCE</scope>
    <source>
        <strain evidence="3">AVDCRST_MAG67</strain>
    </source>
</reference>
<gene>
    <name evidence="3" type="ORF">AVDCRST_MAG67-631</name>
</gene>
<sequence length="128" mass="13897">MAERLLRFLAIALSLIVACGFILFAVADIDRASDASRNRITGDPRAADPTPAGERERERRNGAVREAIDDANDVLLRPFAAVSANADSRWVRRGVPALLGLLVYGFLLGFASRYAKGRGSPLARPRYG</sequence>
<organism evidence="3">
    <name type="scientific">uncultured Solirubrobacteraceae bacterium</name>
    <dbReference type="NCBI Taxonomy" id="1162706"/>
    <lineage>
        <taxon>Bacteria</taxon>
        <taxon>Bacillati</taxon>
        <taxon>Actinomycetota</taxon>
        <taxon>Thermoleophilia</taxon>
        <taxon>Solirubrobacterales</taxon>
        <taxon>Solirubrobacteraceae</taxon>
        <taxon>environmental samples</taxon>
    </lineage>
</organism>
<accession>A0A6J4RML9</accession>
<name>A0A6J4RML9_9ACTN</name>
<dbReference type="EMBL" id="CADCVQ010000030">
    <property type="protein sequence ID" value="CAA9477580.1"/>
    <property type="molecule type" value="Genomic_DNA"/>
</dbReference>
<protein>
    <submittedName>
        <fullName evidence="3">Uncharacterized protein</fullName>
    </submittedName>
</protein>
<feature type="transmembrane region" description="Helical" evidence="2">
    <location>
        <begin position="6"/>
        <end position="27"/>
    </location>
</feature>
<keyword evidence="2" id="KW-1133">Transmembrane helix</keyword>
<feature type="transmembrane region" description="Helical" evidence="2">
    <location>
        <begin position="95"/>
        <end position="115"/>
    </location>
</feature>
<evidence type="ECO:0000256" key="2">
    <source>
        <dbReference type="SAM" id="Phobius"/>
    </source>
</evidence>
<feature type="compositionally biased region" description="Basic and acidic residues" evidence="1">
    <location>
        <begin position="37"/>
        <end position="46"/>
    </location>
</feature>
<dbReference type="PROSITE" id="PS51257">
    <property type="entry name" value="PROKAR_LIPOPROTEIN"/>
    <property type="match status" value="1"/>
</dbReference>
<evidence type="ECO:0000313" key="3">
    <source>
        <dbReference type="EMBL" id="CAA9477580.1"/>
    </source>
</evidence>
<evidence type="ECO:0000256" key="1">
    <source>
        <dbReference type="SAM" id="MobiDB-lite"/>
    </source>
</evidence>
<feature type="region of interest" description="Disordered" evidence="1">
    <location>
        <begin position="37"/>
        <end position="63"/>
    </location>
</feature>
<dbReference type="AlphaFoldDB" id="A0A6J4RML9"/>
<feature type="compositionally biased region" description="Basic and acidic residues" evidence="1">
    <location>
        <begin position="53"/>
        <end position="63"/>
    </location>
</feature>
<keyword evidence="2" id="KW-0472">Membrane</keyword>
<proteinExistence type="predicted"/>
<keyword evidence="2" id="KW-0812">Transmembrane</keyword>